<evidence type="ECO:0000256" key="1">
    <source>
        <dbReference type="ARBA" id="ARBA00001947"/>
    </source>
</evidence>
<dbReference type="PANTHER" id="PTHR37326:SF1">
    <property type="entry name" value="BLL3975 PROTEIN"/>
    <property type="match status" value="1"/>
</dbReference>
<feature type="domain" description="Succinylglutamate desuccinylase/Aspartoacylase catalytic" evidence="5">
    <location>
        <begin position="78"/>
        <end position="310"/>
    </location>
</feature>
<evidence type="ECO:0000313" key="6">
    <source>
        <dbReference type="EMBL" id="TGG93432.1"/>
    </source>
</evidence>
<evidence type="ECO:0000259" key="5">
    <source>
        <dbReference type="Pfam" id="PF24827"/>
    </source>
</evidence>
<dbReference type="InterPro" id="IPR055438">
    <property type="entry name" value="AstE_AspA_cat"/>
</dbReference>
<evidence type="ECO:0000313" key="7">
    <source>
        <dbReference type="Proteomes" id="UP000297475"/>
    </source>
</evidence>
<protein>
    <submittedName>
        <fullName evidence="6">Deacylase</fullName>
    </submittedName>
</protein>
<evidence type="ECO:0000256" key="2">
    <source>
        <dbReference type="ARBA" id="ARBA00022723"/>
    </source>
</evidence>
<keyword evidence="3" id="KW-0378">Hydrolase</keyword>
<dbReference type="Pfam" id="PF24827">
    <property type="entry name" value="AstE_AspA_cat"/>
    <property type="match status" value="1"/>
</dbReference>
<comment type="caution">
    <text evidence="6">The sequence shown here is derived from an EMBL/GenBank/DDBJ whole genome shotgun (WGS) entry which is preliminary data.</text>
</comment>
<keyword evidence="4" id="KW-0862">Zinc</keyword>
<comment type="cofactor">
    <cofactor evidence="1">
        <name>Zn(2+)</name>
        <dbReference type="ChEBI" id="CHEBI:29105"/>
    </cofactor>
</comment>
<dbReference type="InterPro" id="IPR053138">
    <property type="entry name" value="N-alpha-Ac-DABA_deacetylase"/>
</dbReference>
<dbReference type="Proteomes" id="UP000297475">
    <property type="component" value="Unassembled WGS sequence"/>
</dbReference>
<dbReference type="PANTHER" id="PTHR37326">
    <property type="entry name" value="BLL3975 PROTEIN"/>
    <property type="match status" value="1"/>
</dbReference>
<keyword evidence="2" id="KW-0479">Metal-binding</keyword>
<proteinExistence type="predicted"/>
<sequence length="422" mass="46941">MMRQYDNQNPLILPVSHNLPSFRSRLRAAPVPDRSTSLESGFSLYRETVMRTDKIKLPAPAPGHDRALTVHHFGTGERKAYLHAGLHADEWPGLLVLQHLLQRLIELEAQGQVKESIVLVPYANPVGMNQRLFGYVPGRYDAVTGQNFNRGMSIDSTALLDQVRDRLGDDATTNDRIMRETLHEMAQNSGGEHEIQALHRALLSQSLDAHLMLDLHCDDEALPHVFYGDHQRETGRQLADCLGYPVRLEEDVRGIVAFDGTHTQPWVKVAEATGAPFAEPCFAATLELRGSTAVSDELARRDADGILAFLEQQGYITGVRAEPQPQEHDTVAINVDQVRVVKSEANGIVTYHRQLGEHLQAGDHFADIVLLDQDKPERIAITAPTSGMLFTRTVDYLVYPGSTLGMIASDKRQIEPGRQLSF</sequence>
<gene>
    <name evidence="6" type="ORF">E4656_10305</name>
</gene>
<keyword evidence="7" id="KW-1185">Reference proteome</keyword>
<accession>A0A4Z0WDX4</accession>
<dbReference type="CDD" id="cd06250">
    <property type="entry name" value="M14_PaAOTO_like"/>
    <property type="match status" value="1"/>
</dbReference>
<dbReference type="GO" id="GO:0046872">
    <property type="term" value="F:metal ion binding"/>
    <property type="evidence" value="ECO:0007669"/>
    <property type="project" value="UniProtKB-KW"/>
</dbReference>
<dbReference type="SUPFAM" id="SSF53187">
    <property type="entry name" value="Zn-dependent exopeptidases"/>
    <property type="match status" value="1"/>
</dbReference>
<dbReference type="EMBL" id="SRMF01000003">
    <property type="protein sequence ID" value="TGG93432.1"/>
    <property type="molecule type" value="Genomic_DNA"/>
</dbReference>
<evidence type="ECO:0000256" key="3">
    <source>
        <dbReference type="ARBA" id="ARBA00022801"/>
    </source>
</evidence>
<reference evidence="6 7" key="1">
    <citation type="submission" date="2019-04" db="EMBL/GenBank/DDBJ databases">
        <title>Natronospirillum operosus gen. nov., sp. nov., a haloalkaliphilic satellite isolated from decaying biomass of laboratory culture of cyanobacterium Geitlerinema sp. and proposal of Natronospirillaceae fam. nov. and Saccharospirillaceae fam. nov.</title>
        <authorList>
            <person name="Kevbrin V."/>
            <person name="Boltyanskaya Y."/>
            <person name="Koziaeva V."/>
            <person name="Grouzdev D.S."/>
            <person name="Park M."/>
            <person name="Cho J."/>
        </authorList>
    </citation>
    <scope>NUCLEOTIDE SEQUENCE [LARGE SCALE GENOMIC DNA]</scope>
    <source>
        <strain evidence="6 7">G-116</strain>
    </source>
</reference>
<organism evidence="6 7">
    <name type="scientific">Natronospirillum operosum</name>
    <dbReference type="NCBI Taxonomy" id="2759953"/>
    <lineage>
        <taxon>Bacteria</taxon>
        <taxon>Pseudomonadati</taxon>
        <taxon>Pseudomonadota</taxon>
        <taxon>Gammaproteobacteria</taxon>
        <taxon>Oceanospirillales</taxon>
        <taxon>Natronospirillaceae</taxon>
        <taxon>Natronospirillum</taxon>
    </lineage>
</organism>
<dbReference type="GO" id="GO:0016788">
    <property type="term" value="F:hydrolase activity, acting on ester bonds"/>
    <property type="evidence" value="ECO:0007669"/>
    <property type="project" value="InterPro"/>
</dbReference>
<dbReference type="Gene3D" id="3.40.630.10">
    <property type="entry name" value="Zn peptidases"/>
    <property type="match status" value="1"/>
</dbReference>
<dbReference type="OrthoDB" id="527673at2"/>
<dbReference type="AlphaFoldDB" id="A0A4Z0WDX4"/>
<evidence type="ECO:0000256" key="4">
    <source>
        <dbReference type="ARBA" id="ARBA00022833"/>
    </source>
</evidence>
<name>A0A4Z0WDX4_9GAMM</name>